<dbReference type="Gene3D" id="2.60.40.420">
    <property type="entry name" value="Cupredoxins - blue copper proteins"/>
    <property type="match status" value="3"/>
</dbReference>
<evidence type="ECO:0000259" key="5">
    <source>
        <dbReference type="Pfam" id="PF00394"/>
    </source>
</evidence>
<dbReference type="InterPro" id="IPR045087">
    <property type="entry name" value="Cu-oxidase_fam"/>
</dbReference>
<dbReference type="GO" id="GO:0005507">
    <property type="term" value="F:copper ion binding"/>
    <property type="evidence" value="ECO:0007669"/>
    <property type="project" value="InterPro"/>
</dbReference>
<keyword evidence="2" id="KW-0479">Metal-binding</keyword>
<dbReference type="InterPro" id="IPR033138">
    <property type="entry name" value="Cu_oxidase_CS"/>
</dbReference>
<evidence type="ECO:0000313" key="8">
    <source>
        <dbReference type="EMBL" id="TVY83467.1"/>
    </source>
</evidence>
<organism evidence="8 9">
    <name type="scientific">Lachnellula suecica</name>
    <dbReference type="NCBI Taxonomy" id="602035"/>
    <lineage>
        <taxon>Eukaryota</taxon>
        <taxon>Fungi</taxon>
        <taxon>Dikarya</taxon>
        <taxon>Ascomycota</taxon>
        <taxon>Pezizomycotina</taxon>
        <taxon>Leotiomycetes</taxon>
        <taxon>Helotiales</taxon>
        <taxon>Lachnaceae</taxon>
        <taxon>Lachnellula</taxon>
    </lineage>
</organism>
<evidence type="ECO:0000256" key="4">
    <source>
        <dbReference type="ARBA" id="ARBA00023008"/>
    </source>
</evidence>
<dbReference type="InterPro" id="IPR011706">
    <property type="entry name" value="Cu-oxidase_C"/>
</dbReference>
<evidence type="ECO:0000256" key="2">
    <source>
        <dbReference type="ARBA" id="ARBA00022723"/>
    </source>
</evidence>
<reference evidence="8 9" key="1">
    <citation type="submission" date="2018-05" db="EMBL/GenBank/DDBJ databases">
        <title>Genome sequencing and assembly of the regulated plant pathogen Lachnellula willkommii and related sister species for the development of diagnostic species identification markers.</title>
        <authorList>
            <person name="Giroux E."/>
            <person name="Bilodeau G."/>
        </authorList>
    </citation>
    <scope>NUCLEOTIDE SEQUENCE [LARGE SCALE GENOMIC DNA]</scope>
    <source>
        <strain evidence="8 9">CBS 268.59</strain>
    </source>
</reference>
<dbReference type="InterPro" id="IPR001117">
    <property type="entry name" value="Cu-oxidase_2nd"/>
</dbReference>
<dbReference type="Proteomes" id="UP000469558">
    <property type="component" value="Unassembled WGS sequence"/>
</dbReference>
<dbReference type="Pfam" id="PF00394">
    <property type="entry name" value="Cu-oxidase"/>
    <property type="match status" value="1"/>
</dbReference>
<keyword evidence="9" id="KW-1185">Reference proteome</keyword>
<dbReference type="CDD" id="cd04205">
    <property type="entry name" value="CuRO_2_LCC_like"/>
    <property type="match status" value="1"/>
</dbReference>
<comment type="caution">
    <text evidence="8">The sequence shown here is derived from an EMBL/GenBank/DDBJ whole genome shotgun (WGS) entry which is preliminary data.</text>
</comment>
<dbReference type="Pfam" id="PF07731">
    <property type="entry name" value="Cu-oxidase_2"/>
    <property type="match status" value="1"/>
</dbReference>
<dbReference type="InterPro" id="IPR008972">
    <property type="entry name" value="Cupredoxin"/>
</dbReference>
<dbReference type="PANTHER" id="PTHR11709">
    <property type="entry name" value="MULTI-COPPER OXIDASE"/>
    <property type="match status" value="1"/>
</dbReference>
<dbReference type="OrthoDB" id="2121828at2759"/>
<dbReference type="InterPro" id="IPR011707">
    <property type="entry name" value="Cu-oxidase-like_N"/>
</dbReference>
<dbReference type="PROSITE" id="PS00080">
    <property type="entry name" value="MULTICOPPER_OXIDASE2"/>
    <property type="match status" value="1"/>
</dbReference>
<proteinExistence type="inferred from homology"/>
<feature type="domain" description="Plastocyanin-like" evidence="7">
    <location>
        <begin position="1"/>
        <end position="55"/>
    </location>
</feature>
<dbReference type="GO" id="GO:0016491">
    <property type="term" value="F:oxidoreductase activity"/>
    <property type="evidence" value="ECO:0007669"/>
    <property type="project" value="UniProtKB-KW"/>
</dbReference>
<evidence type="ECO:0000259" key="6">
    <source>
        <dbReference type="Pfam" id="PF07731"/>
    </source>
</evidence>
<keyword evidence="3" id="KW-0560">Oxidoreductase</keyword>
<keyword evidence="4" id="KW-0186">Copper</keyword>
<gene>
    <name evidence="8" type="primary">LAC1_2</name>
    <name evidence="8" type="ORF">LSUE1_G001244</name>
</gene>
<feature type="domain" description="Plastocyanin-like" evidence="6">
    <location>
        <begin position="365"/>
        <end position="456"/>
    </location>
</feature>
<feature type="domain" description="Plastocyanin-like" evidence="5">
    <location>
        <begin position="73"/>
        <end position="199"/>
    </location>
</feature>
<evidence type="ECO:0000256" key="1">
    <source>
        <dbReference type="ARBA" id="ARBA00010609"/>
    </source>
</evidence>
<accession>A0A8T9CG04</accession>
<evidence type="ECO:0000313" key="9">
    <source>
        <dbReference type="Proteomes" id="UP000469558"/>
    </source>
</evidence>
<dbReference type="PROSITE" id="PS00079">
    <property type="entry name" value="MULTICOPPER_OXIDASE1"/>
    <property type="match status" value="1"/>
</dbReference>
<dbReference type="Pfam" id="PF07732">
    <property type="entry name" value="Cu-oxidase_3"/>
    <property type="match status" value="1"/>
</dbReference>
<sequence length="462" mass="51216">MDGAVGITQNPIKAGDSFTYNFHIEDTQAGTFWYHSHSGNQRADGLYGGIVIHGPLNHAESISEALQYEGESLLLIGDWYHRPAAEVEASYVTHDSWGREPVPDSLLVNGMGAFDCSMAVQARPLHCIQLSQSPLVLKKERTRIRIVNVGAISGLVISMPHCFMQVFESDGGNVIQMSPRSSSVGTLYPGERMDFVVECSVGDDAVESHLSVTLDAENFAIQNQALTLTHYFPVLTSSKIFTKRGHPYAPPETLKGKKCFDLATVKGPTLSEDFFPGVADQNILLYTKMEVLARLGNVPAGFINRTTWVAQNSPSKPLIEIPRGDWDGNQLVPWIPVSRDDSKTTWSISLSTTSTKKVTLFTWYHGYDFYVITQYYPETRGYHAYNPFNPSTPPTSLNLPGGPYNLVNPPKKDTIYVPSQGYVVLRLRADNIGIWFFHCHILWHSGTGMAMSLQVGYDDEAS</sequence>
<evidence type="ECO:0000256" key="3">
    <source>
        <dbReference type="ARBA" id="ARBA00023002"/>
    </source>
</evidence>
<comment type="similarity">
    <text evidence="1">Belongs to the multicopper oxidase family.</text>
</comment>
<dbReference type="CDD" id="cd04206">
    <property type="entry name" value="CuRO_1_LCC_like"/>
    <property type="match status" value="1"/>
</dbReference>
<dbReference type="EMBL" id="QGMK01000190">
    <property type="protein sequence ID" value="TVY83467.1"/>
    <property type="molecule type" value="Genomic_DNA"/>
</dbReference>
<evidence type="ECO:0000259" key="7">
    <source>
        <dbReference type="Pfam" id="PF07732"/>
    </source>
</evidence>
<dbReference type="AlphaFoldDB" id="A0A8T9CG04"/>
<name>A0A8T9CG04_9HELO</name>
<dbReference type="SUPFAM" id="SSF49503">
    <property type="entry name" value="Cupredoxins"/>
    <property type="match status" value="3"/>
</dbReference>
<protein>
    <submittedName>
        <fullName evidence="8">Laccase-1</fullName>
    </submittedName>
</protein>
<dbReference type="InterPro" id="IPR002355">
    <property type="entry name" value="Cu_oxidase_Cu_BS"/>
</dbReference>
<dbReference type="PANTHER" id="PTHR11709:SF394">
    <property type="entry name" value="FI03373P-RELATED"/>
    <property type="match status" value="1"/>
</dbReference>